<gene>
    <name evidence="1" type="ORF">J2W84_001312</name>
</gene>
<accession>A0ABU1QU48</accession>
<keyword evidence="2" id="KW-1185">Reference proteome</keyword>
<dbReference type="EMBL" id="JAVDTI010000001">
    <property type="protein sequence ID" value="MDR6804275.1"/>
    <property type="molecule type" value="Genomic_DNA"/>
</dbReference>
<proteinExistence type="predicted"/>
<evidence type="ECO:0000313" key="2">
    <source>
        <dbReference type="Proteomes" id="UP001264980"/>
    </source>
</evidence>
<reference evidence="1 2" key="1">
    <citation type="submission" date="2023-07" db="EMBL/GenBank/DDBJ databases">
        <title>Sorghum-associated microbial communities from plants grown in Nebraska, USA.</title>
        <authorList>
            <person name="Schachtman D."/>
        </authorList>
    </citation>
    <scope>NUCLEOTIDE SEQUENCE [LARGE SCALE GENOMIC DNA]</scope>
    <source>
        <strain evidence="1 2">BE57</strain>
    </source>
</reference>
<organism evidence="1 2">
    <name type="scientific">Dyadobacter fermentans</name>
    <dbReference type="NCBI Taxonomy" id="94254"/>
    <lineage>
        <taxon>Bacteria</taxon>
        <taxon>Pseudomonadati</taxon>
        <taxon>Bacteroidota</taxon>
        <taxon>Cytophagia</taxon>
        <taxon>Cytophagales</taxon>
        <taxon>Spirosomataceae</taxon>
        <taxon>Dyadobacter</taxon>
    </lineage>
</organism>
<comment type="caution">
    <text evidence="1">The sequence shown here is derived from an EMBL/GenBank/DDBJ whole genome shotgun (WGS) entry which is preliminary data.</text>
</comment>
<protein>
    <submittedName>
        <fullName evidence="1">Uncharacterized protein</fullName>
    </submittedName>
</protein>
<dbReference type="Proteomes" id="UP001264980">
    <property type="component" value="Unassembled WGS sequence"/>
</dbReference>
<name>A0ABU1QU48_9BACT</name>
<dbReference type="RefSeq" id="WP_309981574.1">
    <property type="nucleotide sequence ID" value="NZ_JAVDTI010000001.1"/>
</dbReference>
<sequence>MKYLQFQFTGKGPDGRTYRCTMFYELSIAPDGAGAIAHAERAYPGFTDIRVTSATTISADEYAFRVRTMCDSDTWGFQLIS</sequence>
<evidence type="ECO:0000313" key="1">
    <source>
        <dbReference type="EMBL" id="MDR6804275.1"/>
    </source>
</evidence>